<evidence type="ECO:0000313" key="6">
    <source>
        <dbReference type="EMBL" id="TXD34775.1"/>
    </source>
</evidence>
<evidence type="ECO:0000313" key="7">
    <source>
        <dbReference type="Proteomes" id="UP000321412"/>
    </source>
</evidence>
<dbReference type="AlphaFoldDB" id="A0A5C6X6T5"/>
<dbReference type="GO" id="GO:0016624">
    <property type="term" value="F:oxidoreductase activity, acting on the aldehyde or oxo group of donors, disulfide as acceptor"/>
    <property type="evidence" value="ECO:0007669"/>
    <property type="project" value="InterPro"/>
</dbReference>
<evidence type="ECO:0000256" key="2">
    <source>
        <dbReference type="ARBA" id="ARBA00023002"/>
    </source>
</evidence>
<accession>A0A5C6X6T5</accession>
<comment type="cofactor">
    <cofactor evidence="1">
        <name>thiamine diphosphate</name>
        <dbReference type="ChEBI" id="CHEBI:58937"/>
    </cofactor>
</comment>
<reference evidence="6 7" key="1">
    <citation type="submission" date="2019-08" db="EMBL/GenBank/DDBJ databases">
        <title>Bradymonadales sp. TMQ4.</title>
        <authorList>
            <person name="Liang Q."/>
        </authorList>
    </citation>
    <scope>NUCLEOTIDE SEQUENCE [LARGE SCALE GENOMIC DNA]</scope>
    <source>
        <strain evidence="6 7">TMQ4</strain>
    </source>
</reference>
<evidence type="ECO:0000256" key="1">
    <source>
        <dbReference type="ARBA" id="ARBA00001964"/>
    </source>
</evidence>
<feature type="domain" description="Dehydrogenase E1 component" evidence="5">
    <location>
        <begin position="31"/>
        <end position="315"/>
    </location>
</feature>
<keyword evidence="7" id="KW-1185">Reference proteome</keyword>
<feature type="region of interest" description="Disordered" evidence="4">
    <location>
        <begin position="310"/>
        <end position="341"/>
    </location>
</feature>
<gene>
    <name evidence="6" type="ORF">FRC98_18250</name>
</gene>
<dbReference type="EMBL" id="VOSM01000012">
    <property type="protein sequence ID" value="TXD34775.1"/>
    <property type="molecule type" value="Genomic_DNA"/>
</dbReference>
<dbReference type="OrthoDB" id="9766715at2"/>
<dbReference type="SUPFAM" id="SSF52518">
    <property type="entry name" value="Thiamin diphosphate-binding fold (THDP-binding)"/>
    <property type="match status" value="1"/>
</dbReference>
<dbReference type="RefSeq" id="WP_146982864.1">
    <property type="nucleotide sequence ID" value="NZ_VOSM01000012.1"/>
</dbReference>
<organism evidence="6 7">
    <name type="scientific">Lujinxingia vulgaris</name>
    <dbReference type="NCBI Taxonomy" id="2600176"/>
    <lineage>
        <taxon>Bacteria</taxon>
        <taxon>Deltaproteobacteria</taxon>
        <taxon>Bradymonadales</taxon>
        <taxon>Lujinxingiaceae</taxon>
        <taxon>Lujinxingia</taxon>
    </lineage>
</organism>
<sequence length="341" mass="38090">MSQPVERGDIANPRARFERDGRPLRTKLFEQMMLIRRFEERLLELFGEGELFGTTHCYIGQEADAVGVINHLQDGDIIFSNHRCHGHFLVYGDRPELLMAELMGRVTGVVGGRGGSQHICFENFYTNGIQGGFMPTVTGMALAEKMKGSGNIAVAFIGDGTLGQGVLYEALNMASLWSVPLLVVVENNRWAQSTPVERELAGDMVARGRAFGIDAGEIDSTDAEELFGHFGDIIAKVRNEQRPHFEVIHTYRLCHHSKSDDMRPEEEIERFRKDEPLIGARAWLDEDEARAIEARIEARVEAAVRWSREQPFPTPRHLDERVARPAPMAFEASASDAGEGA</sequence>
<keyword evidence="2" id="KW-0560">Oxidoreductase</keyword>
<dbReference type="PANTHER" id="PTHR11516">
    <property type="entry name" value="PYRUVATE DEHYDROGENASE E1 COMPONENT, ALPHA SUBUNIT BACTERIAL AND ORGANELLAR"/>
    <property type="match status" value="1"/>
</dbReference>
<protein>
    <submittedName>
        <fullName evidence="6">Thiamine pyrophosphate-dependent dehydrogenase E1 component subunit alpha</fullName>
    </submittedName>
</protein>
<evidence type="ECO:0000256" key="4">
    <source>
        <dbReference type="SAM" id="MobiDB-lite"/>
    </source>
</evidence>
<proteinExistence type="predicted"/>
<keyword evidence="3" id="KW-0786">Thiamine pyrophosphate</keyword>
<dbReference type="InterPro" id="IPR029061">
    <property type="entry name" value="THDP-binding"/>
</dbReference>
<dbReference type="PANTHER" id="PTHR11516:SF2">
    <property type="entry name" value="PYRUVATE DEHYDROGENASE ALPHA SUBUNIT"/>
    <property type="match status" value="1"/>
</dbReference>
<dbReference type="InterPro" id="IPR001017">
    <property type="entry name" value="DH_E1"/>
</dbReference>
<dbReference type="CDD" id="cd02000">
    <property type="entry name" value="TPP_E1_PDC_ADC_BCADC"/>
    <property type="match status" value="1"/>
</dbReference>
<dbReference type="GO" id="GO:0006086">
    <property type="term" value="P:pyruvate decarboxylation to acetyl-CoA"/>
    <property type="evidence" value="ECO:0007669"/>
    <property type="project" value="TreeGrafter"/>
</dbReference>
<evidence type="ECO:0000256" key="3">
    <source>
        <dbReference type="ARBA" id="ARBA00023052"/>
    </source>
</evidence>
<dbReference type="Proteomes" id="UP000321412">
    <property type="component" value="Unassembled WGS sequence"/>
</dbReference>
<dbReference type="Pfam" id="PF00676">
    <property type="entry name" value="E1_dh"/>
    <property type="match status" value="1"/>
</dbReference>
<comment type="caution">
    <text evidence="6">The sequence shown here is derived from an EMBL/GenBank/DDBJ whole genome shotgun (WGS) entry which is preliminary data.</text>
</comment>
<evidence type="ECO:0000259" key="5">
    <source>
        <dbReference type="Pfam" id="PF00676"/>
    </source>
</evidence>
<name>A0A5C6X6T5_9DELT</name>
<dbReference type="Gene3D" id="3.40.50.970">
    <property type="match status" value="1"/>
</dbReference>
<dbReference type="InterPro" id="IPR050642">
    <property type="entry name" value="PDH_E1_Alpha_Subunit"/>
</dbReference>